<organism evidence="1 2">
    <name type="scientific">Jiella avicenniae</name>
    <dbReference type="NCBI Taxonomy" id="2907202"/>
    <lineage>
        <taxon>Bacteria</taxon>
        <taxon>Pseudomonadati</taxon>
        <taxon>Pseudomonadota</taxon>
        <taxon>Alphaproteobacteria</taxon>
        <taxon>Hyphomicrobiales</taxon>
        <taxon>Aurantimonadaceae</taxon>
        <taxon>Jiella</taxon>
    </lineage>
</organism>
<proteinExistence type="predicted"/>
<dbReference type="EMBL" id="JAJUWU010000009">
    <property type="protein sequence ID" value="MCE7028466.1"/>
    <property type="molecule type" value="Genomic_DNA"/>
</dbReference>
<accession>A0A9X1T4E2</accession>
<sequence>MLITDTVTLGDVRVNDAGYLETFAHTARTGVQQYLGIEAGRPDLAMVNVYRDEREVFSRRSLDTFSKIPITIDHPPTGVNSENWRKFAVGTTGEEVLRDGERLKIGLKITDKAAVEAVRAGKRELSVGYSTELVWEDGVAPDGTPFQARQTNIIADHIAIVSAGRAGPQCRIGDSWATVSEPKKEPTMADLTTVVVGDSAVQIAASDATKLEAFKASMKQSLADAETKHADDLKAKDADLAKKDAEIDALKGKILSDADLDKRVKARADLIATAGKIAKDVKTAGLSDAAIRKAVVTAKLGDAALSGKSEAYIDARFDILAEEASKVVDGFKAVIEGGVRPTNPVTDSASAYQAMLDRDRSAWQTAGKQEA</sequence>
<evidence type="ECO:0000313" key="1">
    <source>
        <dbReference type="EMBL" id="MCE7028466.1"/>
    </source>
</evidence>
<gene>
    <name evidence="1" type="ORF">LZD57_10740</name>
</gene>
<evidence type="ECO:0000313" key="2">
    <source>
        <dbReference type="Proteomes" id="UP001139035"/>
    </source>
</evidence>
<dbReference type="PIRSF" id="PIRSF029215">
    <property type="entry name" value="UCP029215"/>
    <property type="match status" value="1"/>
</dbReference>
<reference evidence="1" key="1">
    <citation type="submission" date="2022-01" db="EMBL/GenBank/DDBJ databases">
        <title>Jiella avicenniae sp. nov., a novel endophytic bacterium isolated from bark of Avicennia marina.</title>
        <authorList>
            <person name="Tuo L."/>
        </authorList>
    </citation>
    <scope>NUCLEOTIDE SEQUENCE</scope>
    <source>
        <strain evidence="1">CBK1P-4</strain>
    </source>
</reference>
<dbReference type="AlphaFoldDB" id="A0A9X1T4E2"/>
<keyword evidence="2" id="KW-1185">Reference proteome</keyword>
<dbReference type="Pfam" id="PF09979">
    <property type="entry name" value="DUF2213"/>
    <property type="match status" value="1"/>
</dbReference>
<name>A0A9X1T4E2_9HYPH</name>
<dbReference type="RefSeq" id="WP_233719624.1">
    <property type="nucleotide sequence ID" value="NZ_JAJUWU010000009.1"/>
</dbReference>
<dbReference type="Proteomes" id="UP001139035">
    <property type="component" value="Unassembled WGS sequence"/>
</dbReference>
<dbReference type="InterPro" id="IPR016913">
    <property type="entry name" value="UCP029215"/>
</dbReference>
<protein>
    <submittedName>
        <fullName evidence="1">DUF2213 domain-containing protein</fullName>
    </submittedName>
</protein>
<comment type="caution">
    <text evidence="1">The sequence shown here is derived from an EMBL/GenBank/DDBJ whole genome shotgun (WGS) entry which is preliminary data.</text>
</comment>